<dbReference type="Pfam" id="PF20153">
    <property type="entry name" value="DUF6535"/>
    <property type="match status" value="1"/>
</dbReference>
<keyword evidence="2" id="KW-0472">Membrane</keyword>
<feature type="compositionally biased region" description="Polar residues" evidence="1">
    <location>
        <begin position="1007"/>
        <end position="1019"/>
    </location>
</feature>
<evidence type="ECO:0000313" key="5">
    <source>
        <dbReference type="Proteomes" id="UP001556367"/>
    </source>
</evidence>
<sequence>MPSTPPGRNRSPTPSASSSNDHQVAEPLFLPLAPREAEPSSSNKLLRPSHYSSIEETPREHSSAIDPHGGKPSGSSTPVPAQATSARLAAADEGNNGAAAPDQVHSEGQITQSDDDNEQPQAPVPSTSKRRTKPYGQTTFGLKPKRRPANEPGLVDPRDYERKYPEDPIYEELSENARVWRVYLDEAAAFDADLVEKASDGLDHLLIFAGLFSAIVTTFVVQTSQSLSTDHAAVSTSLLLELVSIQRAMADGTSVTSIPPTDTTFRPSRSDIWVNGLWFISLTLSLSTASFTVLVKQWLHQYTAITSGTPRDRSLIRQYRYDGLLKWRVPTIISLLPELLRIALTSFLAGLIIFLAALNSGMAWTVASITFPVYALNSIFNILPHVDPQCPYRNLSFDVIRIRVMDALNDLQSIVACYGPIRTREQSVSLEEVERRKSNTEEVGVRAIEWLVHSTANPPVIRIGLQSLGAFSSDLSQKQHGQSPVQKRTLKAAKAALVRTMESHNHQDHFNARCAERLSRSVMSMHGHESRSDSSSDENEFYRTVPIVVSTFPSSLFMADMRRGHVYFCIALDPPGQQILEIRDLFVHILDSSTNTFLLPPFCWDALSEAELIKRYSPELSTSLADSPDTLLRLYRLAFRSQPLPPKDMAFQPKLISAPQQLLQSLAINAALRLVLSSDSAFWRLDHHHSALLRNEDDHIPAEKNLRALLNISNSLWSSIINPTAPSTEELDPVAGAWSTIASNCHNVDISSGLSQDLAKSAAFILKTRLPHDHRPAACEEVLYGVNAVCSLNGELRSRIYTKLFPDQEFITPGNTDQSLLSSTDGGAWLWAGALEANYPGAYIYFVQLDIPSKLQDSEDTLHAVHQRWPIFKWVLPAFIQGLARRPLSLALNSGLPYLFEPRNLFTACAGVAAASAWSDIVEPIKTLVCLNPEHPSWAERTFYRSKYVDATREYGWNVERVEHVFDLMDKLLQAQKDTQLQSDSEQRPIGEPLVAEHLVAEPQIAEQPQDTEQPQDAEQPTRIAGRRPFMKNPFRPRKKTAGSFPMQSIV</sequence>
<feature type="transmembrane region" description="Helical" evidence="2">
    <location>
        <begin position="339"/>
        <end position="358"/>
    </location>
</feature>
<feature type="transmembrane region" description="Helical" evidence="2">
    <location>
        <begin position="272"/>
        <end position="295"/>
    </location>
</feature>
<feature type="compositionally biased region" description="Polar residues" evidence="1">
    <location>
        <begin position="73"/>
        <end position="85"/>
    </location>
</feature>
<proteinExistence type="predicted"/>
<comment type="caution">
    <text evidence="4">The sequence shown here is derived from an EMBL/GenBank/DDBJ whole genome shotgun (WGS) entry which is preliminary data.</text>
</comment>
<organism evidence="4 5">
    <name type="scientific">Hohenbuehelia grisea</name>
    <dbReference type="NCBI Taxonomy" id="104357"/>
    <lineage>
        <taxon>Eukaryota</taxon>
        <taxon>Fungi</taxon>
        <taxon>Dikarya</taxon>
        <taxon>Basidiomycota</taxon>
        <taxon>Agaricomycotina</taxon>
        <taxon>Agaricomycetes</taxon>
        <taxon>Agaricomycetidae</taxon>
        <taxon>Agaricales</taxon>
        <taxon>Pleurotineae</taxon>
        <taxon>Pleurotaceae</taxon>
        <taxon>Hohenbuehelia</taxon>
    </lineage>
</organism>
<protein>
    <recommendedName>
        <fullName evidence="3">DUF6535 domain-containing protein</fullName>
    </recommendedName>
</protein>
<evidence type="ECO:0000256" key="2">
    <source>
        <dbReference type="SAM" id="Phobius"/>
    </source>
</evidence>
<dbReference type="InterPro" id="IPR045338">
    <property type="entry name" value="DUF6535"/>
</dbReference>
<dbReference type="Proteomes" id="UP001556367">
    <property type="component" value="Unassembled WGS sequence"/>
</dbReference>
<feature type="compositionally biased region" description="Basic residues" evidence="1">
    <location>
        <begin position="1025"/>
        <end position="1041"/>
    </location>
</feature>
<feature type="region of interest" description="Disordered" evidence="1">
    <location>
        <begin position="1"/>
        <end position="160"/>
    </location>
</feature>
<name>A0ABR3JTX1_9AGAR</name>
<gene>
    <name evidence="4" type="ORF">HGRIS_014559</name>
</gene>
<feature type="compositionally biased region" description="Low complexity" evidence="1">
    <location>
        <begin position="89"/>
        <end position="100"/>
    </location>
</feature>
<evidence type="ECO:0000256" key="1">
    <source>
        <dbReference type="SAM" id="MobiDB-lite"/>
    </source>
</evidence>
<feature type="domain" description="DUF6535" evidence="3">
    <location>
        <begin position="180"/>
        <end position="356"/>
    </location>
</feature>
<reference evidence="5" key="1">
    <citation type="submission" date="2024-06" db="EMBL/GenBank/DDBJ databases">
        <title>Multi-omics analyses provide insights into the biosynthesis of the anticancer antibiotic pleurotin in Hohenbuehelia grisea.</title>
        <authorList>
            <person name="Weaver J.A."/>
            <person name="Alberti F."/>
        </authorList>
    </citation>
    <scope>NUCLEOTIDE SEQUENCE [LARGE SCALE GENOMIC DNA]</scope>
    <source>
        <strain evidence="5">T-177</strain>
    </source>
</reference>
<keyword evidence="2" id="KW-0812">Transmembrane</keyword>
<feature type="compositionally biased region" description="Polar residues" evidence="1">
    <location>
        <begin position="10"/>
        <end position="22"/>
    </location>
</feature>
<accession>A0ABR3JTX1</accession>
<evidence type="ECO:0000313" key="4">
    <source>
        <dbReference type="EMBL" id="KAL0959294.1"/>
    </source>
</evidence>
<dbReference type="EMBL" id="JASNQZ010000003">
    <property type="protein sequence ID" value="KAL0959294.1"/>
    <property type="molecule type" value="Genomic_DNA"/>
</dbReference>
<evidence type="ECO:0000259" key="3">
    <source>
        <dbReference type="Pfam" id="PF20153"/>
    </source>
</evidence>
<feature type="region of interest" description="Disordered" evidence="1">
    <location>
        <begin position="1002"/>
        <end position="1051"/>
    </location>
</feature>
<keyword evidence="2" id="KW-1133">Transmembrane helix</keyword>
<feature type="compositionally biased region" description="Polar residues" evidence="1">
    <location>
        <begin position="39"/>
        <end position="55"/>
    </location>
</feature>
<keyword evidence="5" id="KW-1185">Reference proteome</keyword>